<dbReference type="PANTHER" id="PTHR30012">
    <property type="entry name" value="GENERAL SECRETION PATHWAY PROTEIN"/>
    <property type="match status" value="1"/>
</dbReference>
<gene>
    <name evidence="10" type="ORF">KVH43_11630</name>
</gene>
<evidence type="ECO:0000313" key="11">
    <source>
        <dbReference type="Proteomes" id="UP000886818"/>
    </source>
</evidence>
<dbReference type="Proteomes" id="UP000886818">
    <property type="component" value="Chromosome"/>
</dbReference>
<evidence type="ECO:0000256" key="3">
    <source>
        <dbReference type="ARBA" id="ARBA00022475"/>
    </source>
</evidence>
<dbReference type="RefSeq" id="WP_218282690.1">
    <property type="nucleotide sequence ID" value="NZ_CP078093.1"/>
</dbReference>
<proteinExistence type="inferred from homology"/>
<evidence type="ECO:0000313" key="10">
    <source>
        <dbReference type="EMBL" id="QXM05993.1"/>
    </source>
</evidence>
<protein>
    <submittedName>
        <fullName evidence="10">Type II secretion system F family protein</fullName>
    </submittedName>
</protein>
<feature type="transmembrane region" description="Helical" evidence="8">
    <location>
        <begin position="216"/>
        <end position="235"/>
    </location>
</feature>
<evidence type="ECO:0000256" key="6">
    <source>
        <dbReference type="ARBA" id="ARBA00023136"/>
    </source>
</evidence>
<evidence type="ECO:0000256" key="4">
    <source>
        <dbReference type="ARBA" id="ARBA00022692"/>
    </source>
</evidence>
<organism evidence="10 11">
    <name type="scientific">Crassaminicella indica</name>
    <dbReference type="NCBI Taxonomy" id="2855394"/>
    <lineage>
        <taxon>Bacteria</taxon>
        <taxon>Bacillati</taxon>
        <taxon>Bacillota</taxon>
        <taxon>Clostridia</taxon>
        <taxon>Eubacteriales</taxon>
        <taxon>Clostridiaceae</taxon>
        <taxon>Crassaminicella</taxon>
    </lineage>
</organism>
<dbReference type="Pfam" id="PF00482">
    <property type="entry name" value="T2SSF"/>
    <property type="match status" value="2"/>
</dbReference>
<dbReference type="PANTHER" id="PTHR30012:SF0">
    <property type="entry name" value="TYPE II SECRETION SYSTEM PROTEIN F-RELATED"/>
    <property type="match status" value="1"/>
</dbReference>
<keyword evidence="11" id="KW-1185">Reference proteome</keyword>
<evidence type="ECO:0000259" key="9">
    <source>
        <dbReference type="Pfam" id="PF00482"/>
    </source>
</evidence>
<feature type="transmembrane region" description="Helical" evidence="8">
    <location>
        <begin position="171"/>
        <end position="196"/>
    </location>
</feature>
<feature type="transmembrane region" description="Helical" evidence="8">
    <location>
        <begin position="373"/>
        <end position="394"/>
    </location>
</feature>
<dbReference type="PROSITE" id="PS00874">
    <property type="entry name" value="T2SP_F"/>
    <property type="match status" value="1"/>
</dbReference>
<keyword evidence="4 7" id="KW-0812">Transmembrane</keyword>
<feature type="domain" description="Type II secretion system protein GspF" evidence="9">
    <location>
        <begin position="67"/>
        <end position="190"/>
    </location>
</feature>
<evidence type="ECO:0000256" key="7">
    <source>
        <dbReference type="RuleBase" id="RU003923"/>
    </source>
</evidence>
<keyword evidence="2 7" id="KW-0813">Transport</keyword>
<comment type="similarity">
    <text evidence="7">Belongs to the GSP F family.</text>
</comment>
<accession>A0ABX8RAB4</accession>
<dbReference type="InterPro" id="IPR018076">
    <property type="entry name" value="T2SS_GspF_dom"/>
</dbReference>
<evidence type="ECO:0000256" key="8">
    <source>
        <dbReference type="SAM" id="Phobius"/>
    </source>
</evidence>
<evidence type="ECO:0000256" key="1">
    <source>
        <dbReference type="ARBA" id="ARBA00004651"/>
    </source>
</evidence>
<dbReference type="InterPro" id="IPR001992">
    <property type="entry name" value="T2SS_GspF/T4SS_PilC_CS"/>
</dbReference>
<name>A0ABX8RAB4_9CLOT</name>
<feature type="domain" description="Type II secretion system protein GspF" evidence="9">
    <location>
        <begin position="270"/>
        <end position="392"/>
    </location>
</feature>
<keyword evidence="3" id="KW-1003">Cell membrane</keyword>
<keyword evidence="6 8" id="KW-0472">Membrane</keyword>
<evidence type="ECO:0000256" key="2">
    <source>
        <dbReference type="ARBA" id="ARBA00022448"/>
    </source>
</evidence>
<keyword evidence="5 8" id="KW-1133">Transmembrane helix</keyword>
<comment type="subcellular location">
    <subcellularLocation>
        <location evidence="1 7">Cell membrane</location>
        <topology evidence="1 7">Multi-pass membrane protein</topology>
    </subcellularLocation>
</comment>
<sequence>MPTYKYKAISKAGERLEGTYTARSKNEVIHMLRQNQNHPINIEEIIEKQSISISFFKKVKIKDMAIFCRQFYTMLNAGVTVLNALDTLRFQTENKKLAKVIEEVYEDVQKGLTFSESLRKHREIFPDLLINMIEAGEVSGTLDIIMNRMAIHYEKENKITNKIKSAMMYPIILSIISILVVVFLIIFIMPTFIGLFEGSGVKLPLPTRILLIVSEIIKNYWYIIILVLIIMLYSIKKYITSNKGQFLIDHIKFRIPIIKGITQKVITSRFTRTLSTLLASGIPLIQALDIVSRIVGNVIVEKGILKAKEDVRKGIDLTTPIKQIGVFPPMVNAMIRIGEESGSLDEILDKTANFYDEEVEATLQKMSTLLEPLMIVLMAIIIGAIVIAMILPMFDMMNTIQI</sequence>
<reference evidence="10" key="1">
    <citation type="submission" date="2021-07" db="EMBL/GenBank/DDBJ databases">
        <title>Complete genome sequence of Crassaminicella sp. 143-21, isolated from a deep-sea hydrothermal vent.</title>
        <authorList>
            <person name="Li X."/>
        </authorList>
    </citation>
    <scope>NUCLEOTIDE SEQUENCE</scope>
    <source>
        <strain evidence="10">143-21</strain>
    </source>
</reference>
<evidence type="ECO:0000256" key="5">
    <source>
        <dbReference type="ARBA" id="ARBA00022989"/>
    </source>
</evidence>
<dbReference type="EMBL" id="CP078093">
    <property type="protein sequence ID" value="QXM05993.1"/>
    <property type="molecule type" value="Genomic_DNA"/>
</dbReference>
<dbReference type="InterPro" id="IPR003004">
    <property type="entry name" value="GspF/PilC"/>
</dbReference>